<keyword evidence="4" id="KW-0788">Thiol protease</keyword>
<dbReference type="GO" id="GO:0008234">
    <property type="term" value="F:cysteine-type peptidase activity"/>
    <property type="evidence" value="ECO:0007669"/>
    <property type="project" value="UniProtKB-KW"/>
</dbReference>
<keyword evidence="3" id="KW-0378">Hydrolase</keyword>
<gene>
    <name evidence="7" type="ORF">F7R21_00315</name>
</gene>
<feature type="compositionally biased region" description="Basic and acidic residues" evidence="5">
    <location>
        <begin position="199"/>
        <end position="220"/>
    </location>
</feature>
<dbReference type="GO" id="GO:0006508">
    <property type="term" value="P:proteolysis"/>
    <property type="evidence" value="ECO:0007669"/>
    <property type="project" value="UniProtKB-KW"/>
</dbReference>
<proteinExistence type="inferred from homology"/>
<dbReference type="SUPFAM" id="SSF54001">
    <property type="entry name" value="Cysteine proteinases"/>
    <property type="match status" value="1"/>
</dbReference>
<evidence type="ECO:0000256" key="5">
    <source>
        <dbReference type="SAM" id="MobiDB-lite"/>
    </source>
</evidence>
<dbReference type="AlphaFoldDB" id="A0A6H9T5Z6"/>
<dbReference type="Proteomes" id="UP000430232">
    <property type="component" value="Unassembled WGS sequence"/>
</dbReference>
<evidence type="ECO:0000256" key="1">
    <source>
        <dbReference type="ARBA" id="ARBA00007074"/>
    </source>
</evidence>
<comment type="similarity">
    <text evidence="1">Belongs to the peptidase C40 family.</text>
</comment>
<keyword evidence="8" id="KW-1185">Reference proteome</keyword>
<organism evidence="7 8">
    <name type="scientific">Burkholderia latens</name>
    <dbReference type="NCBI Taxonomy" id="488446"/>
    <lineage>
        <taxon>Bacteria</taxon>
        <taxon>Pseudomonadati</taxon>
        <taxon>Pseudomonadota</taxon>
        <taxon>Betaproteobacteria</taxon>
        <taxon>Burkholderiales</taxon>
        <taxon>Burkholderiaceae</taxon>
        <taxon>Burkholderia</taxon>
        <taxon>Burkholderia cepacia complex</taxon>
    </lineage>
</organism>
<evidence type="ECO:0000256" key="4">
    <source>
        <dbReference type="ARBA" id="ARBA00022807"/>
    </source>
</evidence>
<dbReference type="PROSITE" id="PS51935">
    <property type="entry name" value="NLPC_P60"/>
    <property type="match status" value="1"/>
</dbReference>
<evidence type="ECO:0000256" key="3">
    <source>
        <dbReference type="ARBA" id="ARBA00022801"/>
    </source>
</evidence>
<dbReference type="InterPro" id="IPR051202">
    <property type="entry name" value="Peptidase_C40"/>
</dbReference>
<dbReference type="InterPro" id="IPR000064">
    <property type="entry name" value="NLP_P60_dom"/>
</dbReference>
<name>A0A6H9T5Z6_9BURK</name>
<dbReference type="Pfam" id="PF00877">
    <property type="entry name" value="NLPC_P60"/>
    <property type="match status" value="1"/>
</dbReference>
<evidence type="ECO:0000313" key="8">
    <source>
        <dbReference type="Proteomes" id="UP000430232"/>
    </source>
</evidence>
<reference evidence="7 8" key="1">
    <citation type="submission" date="2019-09" db="EMBL/GenBank/DDBJ databases">
        <title>Draft genome sequences of 48 bacterial type strains from the CCUG.</title>
        <authorList>
            <person name="Tunovic T."/>
            <person name="Pineiro-Iglesias B."/>
            <person name="Unosson C."/>
            <person name="Inganas E."/>
            <person name="Ohlen M."/>
            <person name="Cardew S."/>
            <person name="Jensie-Markopoulos S."/>
            <person name="Salva-Serra F."/>
            <person name="Jaen-Luchoro D."/>
            <person name="Karlsson R."/>
            <person name="Svensson-Stadler L."/>
            <person name="Chun J."/>
            <person name="Moore E."/>
        </authorList>
    </citation>
    <scope>NUCLEOTIDE SEQUENCE [LARGE SCALE GENOMIC DNA]</scope>
    <source>
        <strain evidence="7 8">CCUG 54555</strain>
    </source>
</reference>
<comment type="caution">
    <text evidence="7">The sequence shown here is derived from an EMBL/GenBank/DDBJ whole genome shotgun (WGS) entry which is preliminary data.</text>
</comment>
<dbReference type="PANTHER" id="PTHR47053:SF1">
    <property type="entry name" value="MUREIN DD-ENDOPEPTIDASE MEPH-RELATED"/>
    <property type="match status" value="1"/>
</dbReference>
<dbReference type="RefSeq" id="WP_151062326.1">
    <property type="nucleotide sequence ID" value="NZ_CABVPL010000003.1"/>
</dbReference>
<evidence type="ECO:0000259" key="6">
    <source>
        <dbReference type="PROSITE" id="PS51935"/>
    </source>
</evidence>
<dbReference type="OrthoDB" id="9807055at2"/>
<dbReference type="Gene3D" id="3.90.1720.10">
    <property type="entry name" value="endopeptidase domain like (from Nostoc punctiforme)"/>
    <property type="match status" value="1"/>
</dbReference>
<sequence length="220" mass="23934">MNWRKFSDAEKRIAAVLIATIGFVAGSAWADPMPTERADHDNAARPAIPAMGADATRDPAAYVQEKALSLVGIPYRRGGTSPKSGFDCSGFVQYVLRAATGVRIARTAASQAREGLPVGQGQLHVGDLVFFNTLGRKFSHVGLYLGNDQFVHSPSKGGHVRLESLRSPYWQRHYVTGERLKAFAENTTRRSVQSADTRGGVKDVESMAIEPESRDMETGK</sequence>
<evidence type="ECO:0000256" key="2">
    <source>
        <dbReference type="ARBA" id="ARBA00022670"/>
    </source>
</evidence>
<protein>
    <submittedName>
        <fullName evidence="7">NlpC/P60 family protein</fullName>
    </submittedName>
</protein>
<keyword evidence="2" id="KW-0645">Protease</keyword>
<dbReference type="GeneID" id="99787911"/>
<feature type="region of interest" description="Disordered" evidence="5">
    <location>
        <begin position="191"/>
        <end position="220"/>
    </location>
</feature>
<accession>A0A6H9T5Z6</accession>
<dbReference type="InterPro" id="IPR038765">
    <property type="entry name" value="Papain-like_cys_pep_sf"/>
</dbReference>
<evidence type="ECO:0000313" key="7">
    <source>
        <dbReference type="EMBL" id="KAB0644797.1"/>
    </source>
</evidence>
<dbReference type="EMBL" id="VZOJ01000001">
    <property type="protein sequence ID" value="KAB0644797.1"/>
    <property type="molecule type" value="Genomic_DNA"/>
</dbReference>
<dbReference type="PANTHER" id="PTHR47053">
    <property type="entry name" value="MUREIN DD-ENDOPEPTIDASE MEPH-RELATED"/>
    <property type="match status" value="1"/>
</dbReference>
<feature type="domain" description="NlpC/P60" evidence="6">
    <location>
        <begin position="57"/>
        <end position="181"/>
    </location>
</feature>